<dbReference type="OrthoDB" id="498125at2759"/>
<dbReference type="PRINTS" id="PR00080">
    <property type="entry name" value="SDRFAMILY"/>
</dbReference>
<evidence type="ECO:0000313" key="4">
    <source>
        <dbReference type="Proteomes" id="UP000567179"/>
    </source>
</evidence>
<protein>
    <recommendedName>
        <fullName evidence="5">NAD(P)-binding protein</fullName>
    </recommendedName>
</protein>
<dbReference type="AlphaFoldDB" id="A0A8H5BA34"/>
<dbReference type="InterPro" id="IPR036291">
    <property type="entry name" value="NAD(P)-bd_dom_sf"/>
</dbReference>
<dbReference type="EMBL" id="JAACJJ010000029">
    <property type="protein sequence ID" value="KAF5319464.1"/>
    <property type="molecule type" value="Genomic_DNA"/>
</dbReference>
<organism evidence="3 4">
    <name type="scientific">Psilocybe cf. subviscida</name>
    <dbReference type="NCBI Taxonomy" id="2480587"/>
    <lineage>
        <taxon>Eukaryota</taxon>
        <taxon>Fungi</taxon>
        <taxon>Dikarya</taxon>
        <taxon>Basidiomycota</taxon>
        <taxon>Agaricomycotina</taxon>
        <taxon>Agaricomycetes</taxon>
        <taxon>Agaricomycetidae</taxon>
        <taxon>Agaricales</taxon>
        <taxon>Agaricineae</taxon>
        <taxon>Strophariaceae</taxon>
        <taxon>Psilocybe</taxon>
    </lineage>
</organism>
<dbReference type="GO" id="GO:0016616">
    <property type="term" value="F:oxidoreductase activity, acting on the CH-OH group of donors, NAD or NADP as acceptor"/>
    <property type="evidence" value="ECO:0007669"/>
    <property type="project" value="TreeGrafter"/>
</dbReference>
<accession>A0A8H5BA34</accession>
<evidence type="ECO:0000313" key="3">
    <source>
        <dbReference type="EMBL" id="KAF5319464.1"/>
    </source>
</evidence>
<dbReference type="SUPFAM" id="SSF51735">
    <property type="entry name" value="NAD(P)-binding Rossmann-fold domains"/>
    <property type="match status" value="2"/>
</dbReference>
<dbReference type="InterPro" id="IPR002347">
    <property type="entry name" value="SDR_fam"/>
</dbReference>
<dbReference type="Pfam" id="PF13561">
    <property type="entry name" value="adh_short_C2"/>
    <property type="match status" value="1"/>
</dbReference>
<keyword evidence="4" id="KW-1185">Reference proteome</keyword>
<dbReference type="FunFam" id="3.40.50.720:FF:000084">
    <property type="entry name" value="Short-chain dehydrogenase reductase"/>
    <property type="match status" value="2"/>
</dbReference>
<name>A0A8H5BA34_9AGAR</name>
<sequence length="508" mass="54012">MPGIAIVTGASRGIGRAIAHRLAKDDFRVALNDLPSAKEALEGVKSEIIESGGEAAVYYADVSNEDDVQAMVADVVSTMGGVDVMVANAGLCVTKVLIDTKREDFERLFAVNVNGTFFCYKHAAIQMIKQGRGGRIIGASSAAGKQGFSFLSGYSATKFAVRGLTQAAGDQKRIIVRRTKADLTDIAQAAELAPHGITVNAYAPGMVDTSMARLTGGMDALRWRRDEELRLRVEWNQETLSHWQKDPIQRQHKENMPGTAIITGASRGIGRAIAYRLSKDGFRVALNDLPSAKDALEGVRREIAESGGDAGIYHADVSNEADIQAMVADVSRTMGGVDVMVANAGLCTTKVLVDTTREDFERLFAVNVNGTFFCYKHAAIQMIKQGRGGRIIGASSVAGKQGSPFVSGYSATKFAIRGLTQAAAAELVPHGITVNAYAPGVVDTPMGDGLLSGIKAEQERIHTSSDPTANARILTPEDIAGMVSYLASKEARMVTGQSMSINGGMFCD</sequence>
<dbReference type="PROSITE" id="PS00061">
    <property type="entry name" value="ADH_SHORT"/>
    <property type="match status" value="2"/>
</dbReference>
<dbReference type="Pfam" id="PF00106">
    <property type="entry name" value="adh_short"/>
    <property type="match status" value="1"/>
</dbReference>
<dbReference type="Gene3D" id="3.40.50.720">
    <property type="entry name" value="NAD(P)-binding Rossmann-like Domain"/>
    <property type="match status" value="2"/>
</dbReference>
<evidence type="ECO:0008006" key="5">
    <source>
        <dbReference type="Google" id="ProtNLM"/>
    </source>
</evidence>
<comment type="similarity">
    <text evidence="1">Belongs to the short-chain dehydrogenases/reductases (SDR) family.</text>
</comment>
<gene>
    <name evidence="3" type="ORF">D9619_008772</name>
</gene>
<dbReference type="PANTHER" id="PTHR42760:SF121">
    <property type="entry name" value="3-OXOACYL-(ACYL-CARRIER-PROTEIN) REDUCTASE"/>
    <property type="match status" value="1"/>
</dbReference>
<dbReference type="PANTHER" id="PTHR42760">
    <property type="entry name" value="SHORT-CHAIN DEHYDROGENASES/REDUCTASES FAMILY MEMBER"/>
    <property type="match status" value="1"/>
</dbReference>
<dbReference type="PRINTS" id="PR00081">
    <property type="entry name" value="GDHRDH"/>
</dbReference>
<dbReference type="InterPro" id="IPR020904">
    <property type="entry name" value="Sc_DH/Rdtase_CS"/>
</dbReference>
<reference evidence="3 4" key="1">
    <citation type="journal article" date="2020" name="ISME J.">
        <title>Uncovering the hidden diversity of litter-decomposition mechanisms in mushroom-forming fungi.</title>
        <authorList>
            <person name="Floudas D."/>
            <person name="Bentzer J."/>
            <person name="Ahren D."/>
            <person name="Johansson T."/>
            <person name="Persson P."/>
            <person name="Tunlid A."/>
        </authorList>
    </citation>
    <scope>NUCLEOTIDE SEQUENCE [LARGE SCALE GENOMIC DNA]</scope>
    <source>
        <strain evidence="3 4">CBS 101986</strain>
    </source>
</reference>
<dbReference type="Proteomes" id="UP000567179">
    <property type="component" value="Unassembled WGS sequence"/>
</dbReference>
<evidence type="ECO:0000256" key="2">
    <source>
        <dbReference type="ARBA" id="ARBA00022857"/>
    </source>
</evidence>
<evidence type="ECO:0000256" key="1">
    <source>
        <dbReference type="ARBA" id="ARBA00006484"/>
    </source>
</evidence>
<keyword evidence="2" id="KW-0521">NADP</keyword>
<dbReference type="GO" id="GO:0048038">
    <property type="term" value="F:quinone binding"/>
    <property type="evidence" value="ECO:0007669"/>
    <property type="project" value="TreeGrafter"/>
</dbReference>
<proteinExistence type="inferred from homology"/>
<dbReference type="GO" id="GO:0006633">
    <property type="term" value="P:fatty acid biosynthetic process"/>
    <property type="evidence" value="ECO:0007669"/>
    <property type="project" value="TreeGrafter"/>
</dbReference>
<comment type="caution">
    <text evidence="3">The sequence shown here is derived from an EMBL/GenBank/DDBJ whole genome shotgun (WGS) entry which is preliminary data.</text>
</comment>